<reference evidence="1" key="1">
    <citation type="journal article" date="2020" name="Nat. Genet.">
        <title>Genomic diversifications of five Gossypium allopolyploid species and their impact on cotton improvement.</title>
        <authorList>
            <person name="Chen Z.J."/>
            <person name="Sreedasyam A."/>
            <person name="Ando A."/>
            <person name="Song Q."/>
            <person name="De Santiago L.M."/>
            <person name="Hulse-Kemp A.M."/>
            <person name="Ding M."/>
            <person name="Ye W."/>
            <person name="Kirkbride R.C."/>
            <person name="Jenkins J."/>
            <person name="Plott C."/>
            <person name="Lovell J."/>
            <person name="Lin Y.M."/>
            <person name="Vaughn R."/>
            <person name="Liu B."/>
            <person name="Simpson S."/>
            <person name="Scheffler B.E."/>
            <person name="Wen L."/>
            <person name="Saski C.A."/>
            <person name="Grover C.E."/>
            <person name="Hu G."/>
            <person name="Conover J.L."/>
            <person name="Carlson J.W."/>
            <person name="Shu S."/>
            <person name="Boston L.B."/>
            <person name="Williams M."/>
            <person name="Peterson D.G."/>
            <person name="McGee K."/>
            <person name="Jones D.C."/>
            <person name="Wendel J.F."/>
            <person name="Stelly D.M."/>
            <person name="Grimwood J."/>
            <person name="Schmutz J."/>
        </authorList>
    </citation>
    <scope>NUCLEOTIDE SEQUENCE [LARGE SCALE GENOMIC DNA]</scope>
    <source>
        <strain evidence="1">cv. TM-1</strain>
    </source>
</reference>
<organism evidence="1 2">
    <name type="scientific">Gossypium hirsutum</name>
    <name type="common">Upland cotton</name>
    <name type="synonym">Gossypium mexicanum</name>
    <dbReference type="NCBI Taxonomy" id="3635"/>
    <lineage>
        <taxon>Eukaryota</taxon>
        <taxon>Viridiplantae</taxon>
        <taxon>Streptophyta</taxon>
        <taxon>Embryophyta</taxon>
        <taxon>Tracheophyta</taxon>
        <taxon>Spermatophyta</taxon>
        <taxon>Magnoliopsida</taxon>
        <taxon>eudicotyledons</taxon>
        <taxon>Gunneridae</taxon>
        <taxon>Pentapetalae</taxon>
        <taxon>rosids</taxon>
        <taxon>malvids</taxon>
        <taxon>Malvales</taxon>
        <taxon>Malvaceae</taxon>
        <taxon>Malvoideae</taxon>
        <taxon>Gossypium</taxon>
    </lineage>
</organism>
<name>A0A1U8KIH3_GOSHI</name>
<dbReference type="KEGG" id="ghi:107917404"/>
<dbReference type="PANTHER" id="PTHR46148">
    <property type="entry name" value="CHROMO DOMAIN-CONTAINING PROTEIN"/>
    <property type="match status" value="1"/>
</dbReference>
<gene>
    <name evidence="2" type="primary">LOC107917404</name>
</gene>
<dbReference type="Proteomes" id="UP000818029">
    <property type="component" value="Chromosome A01"/>
</dbReference>
<evidence type="ECO:0000313" key="2">
    <source>
        <dbReference type="RefSeq" id="XP_016702247.1"/>
    </source>
</evidence>
<dbReference type="RefSeq" id="XP_016702247.1">
    <property type="nucleotide sequence ID" value="XM_016846758.1"/>
</dbReference>
<dbReference type="PANTHER" id="PTHR46148:SF44">
    <property type="entry name" value="GAG-POL POLYPROTEIN"/>
    <property type="match status" value="1"/>
</dbReference>
<evidence type="ECO:0000313" key="1">
    <source>
        <dbReference type="Proteomes" id="UP000818029"/>
    </source>
</evidence>
<dbReference type="GeneID" id="107917404"/>
<proteinExistence type="predicted"/>
<protein>
    <recommendedName>
        <fullName evidence="3">Chromo domain-containing protein</fullName>
    </recommendedName>
</protein>
<evidence type="ECO:0008006" key="3">
    <source>
        <dbReference type="Google" id="ProtNLM"/>
    </source>
</evidence>
<dbReference type="PaxDb" id="3635-A0A1U8KIH3"/>
<accession>A0A1U8KIH3</accession>
<sequence>MEEKRNLGPDLVREIEDKAKIFFEWLKVASNRQESYVNLRCRDIEYQAADKVFLKVSPWKKVCGSSGKVSSIRGSLALARSDPSHVVHVKEIKVQLDLLYEEEPVSILDCEVKVLRNKMVPLVKVLWRNHKTEETIWESEDITRCQYSYLFDLGKFLG</sequence>
<keyword evidence="1" id="KW-1185">Reference proteome</keyword>
<reference evidence="2" key="2">
    <citation type="submission" date="2025-08" db="UniProtKB">
        <authorList>
            <consortium name="RefSeq"/>
        </authorList>
    </citation>
    <scope>IDENTIFICATION</scope>
</reference>
<dbReference type="AlphaFoldDB" id="A0A1U8KIH3"/>